<gene>
    <name evidence="2" type="ORF">KME15_13240</name>
</gene>
<evidence type="ECO:0000313" key="3">
    <source>
        <dbReference type="Proteomes" id="UP000757435"/>
    </source>
</evidence>
<dbReference type="InterPro" id="IPR036366">
    <property type="entry name" value="PGBDSf"/>
</dbReference>
<protein>
    <submittedName>
        <fullName evidence="2">Peptidoglycan-binding protein</fullName>
    </submittedName>
</protein>
<name>A0A951QD00_9CYAN</name>
<evidence type="ECO:0000313" key="2">
    <source>
        <dbReference type="EMBL" id="MBW4659634.1"/>
    </source>
</evidence>
<dbReference type="Pfam" id="PF01471">
    <property type="entry name" value="PG_binding_1"/>
    <property type="match status" value="2"/>
</dbReference>
<accession>A0A951QD00</accession>
<dbReference type="InterPro" id="IPR036365">
    <property type="entry name" value="PGBD-like_sf"/>
</dbReference>
<feature type="domain" description="Peptidoglycan binding-like" evidence="1">
    <location>
        <begin position="20"/>
        <end position="77"/>
    </location>
</feature>
<dbReference type="Gene3D" id="1.10.101.10">
    <property type="entry name" value="PGBD-like superfamily/PGBD"/>
    <property type="match status" value="2"/>
</dbReference>
<dbReference type="AlphaFoldDB" id="A0A951QD00"/>
<dbReference type="InterPro" id="IPR002477">
    <property type="entry name" value="Peptidoglycan-bd-like"/>
</dbReference>
<comment type="caution">
    <text evidence="2">The sequence shown here is derived from an EMBL/GenBank/DDBJ whole genome shotgun (WGS) entry which is preliminary data.</text>
</comment>
<proteinExistence type="predicted"/>
<sequence length="159" mass="17276">MFTVTQVQAIDPILQIGSQGEKVRQLQALVNPRILVADQVKVDGVFGSKTEAAVKIVQFQFLLEQDGIVGASTWKSLRANAPVGMPILRRGMVSKQVGIVQELLKVGNFYAGAIDNAFGIKTEAAVRAFQKDRQLTADGVIGDRTWKALSNFATFLSID</sequence>
<dbReference type="Proteomes" id="UP000757435">
    <property type="component" value="Unassembled WGS sequence"/>
</dbReference>
<reference evidence="2" key="2">
    <citation type="journal article" date="2022" name="Microbiol. Resour. Announc.">
        <title>Metagenome Sequencing to Explore Phylogenomics of Terrestrial Cyanobacteria.</title>
        <authorList>
            <person name="Ward R.D."/>
            <person name="Stajich J.E."/>
            <person name="Johansen J.R."/>
            <person name="Huntemann M."/>
            <person name="Clum A."/>
            <person name="Foster B."/>
            <person name="Foster B."/>
            <person name="Roux S."/>
            <person name="Palaniappan K."/>
            <person name="Varghese N."/>
            <person name="Mukherjee S."/>
            <person name="Reddy T.B.K."/>
            <person name="Daum C."/>
            <person name="Copeland A."/>
            <person name="Chen I.A."/>
            <person name="Ivanova N.N."/>
            <person name="Kyrpides N.C."/>
            <person name="Shapiro N."/>
            <person name="Eloe-Fadrosh E.A."/>
            <person name="Pietrasiak N."/>
        </authorList>
    </citation>
    <scope>NUCLEOTIDE SEQUENCE</scope>
    <source>
        <strain evidence="2">UHER 2000/2452</strain>
    </source>
</reference>
<evidence type="ECO:0000259" key="1">
    <source>
        <dbReference type="Pfam" id="PF01471"/>
    </source>
</evidence>
<dbReference type="EMBL" id="JAHHHD010000013">
    <property type="protein sequence ID" value="MBW4659634.1"/>
    <property type="molecule type" value="Genomic_DNA"/>
</dbReference>
<feature type="domain" description="Peptidoglycan binding-like" evidence="1">
    <location>
        <begin position="95"/>
        <end position="149"/>
    </location>
</feature>
<reference evidence="2" key="1">
    <citation type="submission" date="2021-05" db="EMBL/GenBank/DDBJ databases">
        <authorList>
            <person name="Pietrasiak N."/>
            <person name="Ward R."/>
            <person name="Stajich J.E."/>
            <person name="Kurbessoian T."/>
        </authorList>
    </citation>
    <scope>NUCLEOTIDE SEQUENCE</scope>
    <source>
        <strain evidence="2">UHER 2000/2452</strain>
    </source>
</reference>
<organism evidence="2 3">
    <name type="scientific">Drouetiella hepatica Uher 2000/2452</name>
    <dbReference type="NCBI Taxonomy" id="904376"/>
    <lineage>
        <taxon>Bacteria</taxon>
        <taxon>Bacillati</taxon>
        <taxon>Cyanobacteriota</taxon>
        <taxon>Cyanophyceae</taxon>
        <taxon>Oculatellales</taxon>
        <taxon>Oculatellaceae</taxon>
        <taxon>Drouetiella</taxon>
    </lineage>
</organism>
<dbReference type="SUPFAM" id="SSF47090">
    <property type="entry name" value="PGBD-like"/>
    <property type="match status" value="2"/>
</dbReference>